<organism evidence="2 3">
    <name type="scientific">Halalkaliarchaeum desulfuricum</name>
    <dbReference type="NCBI Taxonomy" id="2055893"/>
    <lineage>
        <taxon>Archaea</taxon>
        <taxon>Methanobacteriati</taxon>
        <taxon>Methanobacteriota</taxon>
        <taxon>Stenosarchaea group</taxon>
        <taxon>Halobacteria</taxon>
        <taxon>Halobacteriales</taxon>
        <taxon>Haloferacaceae</taxon>
        <taxon>Halalkaliarchaeum</taxon>
    </lineage>
</organism>
<keyword evidence="3" id="KW-1185">Reference proteome</keyword>
<accession>A0A343TMR4</accession>
<sequence length="473" mass="52242">MSKESSFELSRRKALAGIGAVGVASTGAGFGTSAYFSDEESFENNTMTAGELDLRLDWQQLYWGMPYYHDQAPYGSAGRPFVNAHPDHDDDGMQSLDDDTRYVDGDPGDDMNWSMEDVEDGANIQEDLTCETLDNFGDPDSFHNDNGFEPDSLIDLDDVKPGDCGEVTFSYHLCDNPGYVWLFGELADDIDDELAEAIEVKFWYDLGCNNVFDEEQDQLIFQWGSMAELLPYLTEGLQLDPRVYGENHDGDTGDGGDDSGECVKVGKVDVNEDGTFGEVDGGTKENGNVFNFDDDANAPPWSGGGDYKARDVTVEVEITEFEDEDNEEEPVSIKAEVIDGDYGLCRIRVNGGQDSETFYDLGEGEEACVTETRELETNLRNPGDQRAAISNIEFFVCDIDEDDVPPPNLCFPADETFCVGFKWCLPTDVDVETIDGIDDINDLQAMSLSFDLGFYTEQCRHNDDPTGPSGAMD</sequence>
<dbReference type="InterPro" id="IPR006311">
    <property type="entry name" value="TAT_signal"/>
</dbReference>
<feature type="region of interest" description="Disordered" evidence="1">
    <location>
        <begin position="274"/>
        <end position="307"/>
    </location>
</feature>
<dbReference type="EMBL" id="CP025066">
    <property type="protein sequence ID" value="AUX10386.1"/>
    <property type="molecule type" value="Genomic_DNA"/>
</dbReference>
<evidence type="ECO:0000313" key="2">
    <source>
        <dbReference type="EMBL" id="AUX10386.1"/>
    </source>
</evidence>
<evidence type="ECO:0000256" key="1">
    <source>
        <dbReference type="SAM" id="MobiDB-lite"/>
    </source>
</evidence>
<reference evidence="3" key="1">
    <citation type="submission" date="2017-11" db="EMBL/GenBank/DDBJ databases">
        <title>Phenotypic and genomic properties of facultatively anaerobic sulfur-reducing natronoarchaea from hypersaline soda lakes.</title>
        <authorList>
            <person name="Sorokin D.Y."/>
            <person name="Kublanov I.V."/>
            <person name="Roman P."/>
            <person name="Sinninghe Damste J.S."/>
            <person name="Golyshin P.N."/>
            <person name="Rojo D."/>
            <person name="Ciordia S."/>
            <person name="Mena M.D.C."/>
            <person name="Ferrer M."/>
            <person name="Messina E."/>
            <person name="Smedile F."/>
            <person name="La Spada G."/>
            <person name="La Cono V."/>
            <person name="Yakimov M.M."/>
        </authorList>
    </citation>
    <scope>NUCLEOTIDE SEQUENCE [LARGE SCALE GENOMIC DNA]</scope>
    <source>
        <strain evidence="3">AArc-Sl</strain>
    </source>
</reference>
<dbReference type="InterPro" id="IPR023833">
    <property type="entry name" value="Signal_pept_SipW-depend-type"/>
</dbReference>
<dbReference type="NCBIfam" id="TIGR04088">
    <property type="entry name" value="cognate_SipW"/>
    <property type="match status" value="1"/>
</dbReference>
<proteinExistence type="predicted"/>
<dbReference type="RefSeq" id="WP_119820570.1">
    <property type="nucleotide sequence ID" value="NZ_CP025066.1"/>
</dbReference>
<evidence type="ECO:0000313" key="3">
    <source>
        <dbReference type="Proteomes" id="UP000263012"/>
    </source>
</evidence>
<gene>
    <name evidence="2" type="ORF">AArcSl_2771</name>
</gene>
<dbReference type="KEGG" id="hdf:AArcSl_2771"/>
<dbReference type="AlphaFoldDB" id="A0A343TMR4"/>
<protein>
    <submittedName>
        <fullName evidence="2">von Willebrand factor type A</fullName>
    </submittedName>
</protein>
<dbReference type="Proteomes" id="UP000263012">
    <property type="component" value="Chromosome"/>
</dbReference>
<dbReference type="GeneID" id="71812044"/>
<name>A0A343TMR4_9EURY</name>
<dbReference type="PROSITE" id="PS51318">
    <property type="entry name" value="TAT"/>
    <property type="match status" value="1"/>
</dbReference>